<evidence type="ECO:0000313" key="4">
    <source>
        <dbReference type="Proteomes" id="UP000761534"/>
    </source>
</evidence>
<evidence type="ECO:0000313" key="3">
    <source>
        <dbReference type="EMBL" id="KAA8912552.1"/>
    </source>
</evidence>
<dbReference type="Pfam" id="PF25484">
    <property type="entry name" value="DUF7907"/>
    <property type="match status" value="1"/>
</dbReference>
<proteinExistence type="predicted"/>
<evidence type="ECO:0000256" key="1">
    <source>
        <dbReference type="SAM" id="SignalP"/>
    </source>
</evidence>
<keyword evidence="1" id="KW-0732">Signal</keyword>
<gene>
    <name evidence="3" type="ORF">TRICI_003461</name>
</gene>
<sequence>MLKLFVFLFASLAWASAISIREAKQFHLRVISTNSTLNGQYIVPFDGGNTGVNYAFAYPEANNYFYLDDNKHLLCDLRDGRKWGVVIGRNTDPTGYPVINVNQNQVQDDLVFRDSFLFYKGNNNFHLCFSDNPKHWKYPTLVLFPYNEQDIPGECFYVDIQQV</sequence>
<comment type="caution">
    <text evidence="3">The sequence shown here is derived from an EMBL/GenBank/DDBJ whole genome shotgun (WGS) entry which is preliminary data.</text>
</comment>
<accession>A0A642V8V9</accession>
<evidence type="ECO:0000259" key="2">
    <source>
        <dbReference type="Pfam" id="PF25484"/>
    </source>
</evidence>
<feature type="domain" description="DUF7907" evidence="2">
    <location>
        <begin position="24"/>
        <end position="161"/>
    </location>
</feature>
<dbReference type="VEuPathDB" id="FungiDB:TRICI_003461"/>
<keyword evidence="4" id="KW-1185">Reference proteome</keyword>
<feature type="signal peptide" evidence="1">
    <location>
        <begin position="1"/>
        <end position="17"/>
    </location>
</feature>
<organism evidence="3 4">
    <name type="scientific">Trichomonascus ciferrii</name>
    <dbReference type="NCBI Taxonomy" id="44093"/>
    <lineage>
        <taxon>Eukaryota</taxon>
        <taxon>Fungi</taxon>
        <taxon>Dikarya</taxon>
        <taxon>Ascomycota</taxon>
        <taxon>Saccharomycotina</taxon>
        <taxon>Dipodascomycetes</taxon>
        <taxon>Dipodascales</taxon>
        <taxon>Trichomonascaceae</taxon>
        <taxon>Trichomonascus</taxon>
        <taxon>Trichomonascus ciferrii complex</taxon>
    </lineage>
</organism>
<name>A0A642V8V9_9ASCO</name>
<dbReference type="InterPro" id="IPR057229">
    <property type="entry name" value="DUF7907"/>
</dbReference>
<feature type="chain" id="PRO_5024816401" description="DUF7907 domain-containing protein" evidence="1">
    <location>
        <begin position="18"/>
        <end position="163"/>
    </location>
</feature>
<dbReference type="AlphaFoldDB" id="A0A642V8V9"/>
<dbReference type="EMBL" id="SWFS01000253">
    <property type="protein sequence ID" value="KAA8912552.1"/>
    <property type="molecule type" value="Genomic_DNA"/>
</dbReference>
<reference evidence="3" key="1">
    <citation type="journal article" date="2019" name="G3 (Bethesda)">
        <title>Genome Assemblies of Two Rare Opportunistic Yeast Pathogens: Diutina rugosa (syn. Candida rugosa) and Trichomonascus ciferrii (syn. Candida ciferrii).</title>
        <authorList>
            <person name="Mixao V."/>
            <person name="Saus E."/>
            <person name="Hansen A.P."/>
            <person name="Lass-Florl C."/>
            <person name="Gabaldon T."/>
        </authorList>
    </citation>
    <scope>NUCLEOTIDE SEQUENCE</scope>
    <source>
        <strain evidence="3">CBS 4856</strain>
    </source>
</reference>
<dbReference type="Proteomes" id="UP000761534">
    <property type="component" value="Unassembled WGS sequence"/>
</dbReference>
<protein>
    <recommendedName>
        <fullName evidence="2">DUF7907 domain-containing protein</fullName>
    </recommendedName>
</protein>